<dbReference type="AlphaFoldDB" id="A0A229YRE7"/>
<feature type="compositionally biased region" description="Polar residues" evidence="2">
    <location>
        <begin position="249"/>
        <end position="267"/>
    </location>
</feature>
<comment type="caution">
    <text evidence="3">The sequence shown here is derived from an EMBL/GenBank/DDBJ whole genome shotgun (WGS) entry which is preliminary data.</text>
</comment>
<name>A0A229YRE7_9EURO</name>
<proteinExistence type="predicted"/>
<dbReference type="Gene3D" id="1.20.5.170">
    <property type="match status" value="1"/>
</dbReference>
<evidence type="ECO:0000313" key="4">
    <source>
        <dbReference type="Proteomes" id="UP000215289"/>
    </source>
</evidence>
<feature type="coiled-coil region" evidence="1">
    <location>
        <begin position="35"/>
        <end position="69"/>
    </location>
</feature>
<dbReference type="OrthoDB" id="4505928at2759"/>
<gene>
    <name evidence="3" type="ORF">CFD26_104716</name>
</gene>
<keyword evidence="1" id="KW-0175">Coiled coil</keyword>
<evidence type="ECO:0008006" key="5">
    <source>
        <dbReference type="Google" id="ProtNLM"/>
    </source>
</evidence>
<dbReference type="CDD" id="cd14688">
    <property type="entry name" value="bZIP_YAP"/>
    <property type="match status" value="1"/>
</dbReference>
<dbReference type="Proteomes" id="UP000215289">
    <property type="component" value="Unassembled WGS sequence"/>
</dbReference>
<reference evidence="3 4" key="1">
    <citation type="submission" date="2018-08" db="EMBL/GenBank/DDBJ databases">
        <title>Draft genome sequences of two Aspergillus turcosus clinical strains isolated from bronchoalveolar lavage fluid: one azole-susceptible and the other azole-resistant.</title>
        <authorList>
            <person name="Parent-Michaud M."/>
            <person name="Dufresne P.J."/>
            <person name="Fournier E."/>
            <person name="Martineau C."/>
            <person name="Moreira S."/>
            <person name="Perkins V."/>
            <person name="De Repentigny L."/>
            <person name="Dufresne S.F."/>
        </authorList>
    </citation>
    <scope>NUCLEOTIDE SEQUENCE [LARGE SCALE GENOMIC DNA]</scope>
    <source>
        <strain evidence="3">HMR AF 1038</strain>
    </source>
</reference>
<dbReference type="EMBL" id="NIDN02000153">
    <property type="protein sequence ID" value="RLL95427.1"/>
    <property type="molecule type" value="Genomic_DNA"/>
</dbReference>
<feature type="region of interest" description="Disordered" evidence="2">
    <location>
        <begin position="224"/>
        <end position="289"/>
    </location>
</feature>
<organism evidence="3 4">
    <name type="scientific">Aspergillus turcosus</name>
    <dbReference type="NCBI Taxonomy" id="1245748"/>
    <lineage>
        <taxon>Eukaryota</taxon>
        <taxon>Fungi</taxon>
        <taxon>Dikarya</taxon>
        <taxon>Ascomycota</taxon>
        <taxon>Pezizomycotina</taxon>
        <taxon>Eurotiomycetes</taxon>
        <taxon>Eurotiomycetidae</taxon>
        <taxon>Eurotiales</taxon>
        <taxon>Aspergillaceae</taxon>
        <taxon>Aspergillus</taxon>
        <taxon>Aspergillus subgen. Fumigati</taxon>
    </lineage>
</organism>
<sequence length="369" mass="41458">MNLDKVRALEKATRTQSHSVGLTTDQKVDKLARIRENQRRSRARKQEHIRDLEQKLAYLQEQAQKNDVEHRLVTQRLEMENRKLRYLLSCSGIPPHTVEEYLRTGDDPAVTRKVAIPALRRSDLQSETLHQEKKCSRPCGGISSSTVSELQNGDGNLETQKVAIPASRLPEMQPEPQCRDQKCSRPCASVPFRDVEEKSRSIFDPVMTQKVILPALQRPEIQPEACCQETKPSLPCSSSPDRSERATSPAETQNQPSAEEEPSNTLESPGKPMSQGSREPSERARLPPLCDCSSGDNDAECFPTNGEVLNTTLCAIADELIQQYNTRGMDIAEIRKRLWAGFSKGLTTEEGCRVQTQILFQVLDEISNH</sequence>
<dbReference type="PANTHER" id="PTHR42070">
    <property type="entry name" value="FILAMENT ASSOCIATED PROTEIN, PUTATIVE (AFU_ORTHOLOGUE AFUA_8G06630)-RELATED"/>
    <property type="match status" value="1"/>
</dbReference>
<evidence type="ECO:0000256" key="2">
    <source>
        <dbReference type="SAM" id="MobiDB-lite"/>
    </source>
</evidence>
<dbReference type="PANTHER" id="PTHR42070:SF1">
    <property type="entry name" value="FILAMENT ASSOCIATED PROTEIN, PUTATIVE (AFU_ORTHOLOGUE AFUA_8G06630)-RELATED"/>
    <property type="match status" value="1"/>
</dbReference>
<protein>
    <recommendedName>
        <fullName evidence="5">BZIP domain-containing protein</fullName>
    </recommendedName>
</protein>
<evidence type="ECO:0000313" key="3">
    <source>
        <dbReference type="EMBL" id="RLL95427.1"/>
    </source>
</evidence>
<keyword evidence="4" id="KW-1185">Reference proteome</keyword>
<dbReference type="STRING" id="1245748.A0A229YRE7"/>
<evidence type="ECO:0000256" key="1">
    <source>
        <dbReference type="SAM" id="Coils"/>
    </source>
</evidence>
<accession>A0A229YRE7</accession>